<protein>
    <recommendedName>
        <fullName evidence="3">Methyltransferase domain-containing protein</fullName>
    </recommendedName>
</protein>
<feature type="chain" id="PRO_5031225803" description="Methyltransferase domain-containing protein" evidence="1">
    <location>
        <begin position="22"/>
        <end position="410"/>
    </location>
</feature>
<evidence type="ECO:0000313" key="2">
    <source>
        <dbReference type="EMBL" id="CAE0810952.1"/>
    </source>
</evidence>
<accession>A0A7S4CZ65</accession>
<name>A0A7S4CZ65_9EUGL</name>
<gene>
    <name evidence="2" type="ORF">EGYM00163_LOCUS22099</name>
</gene>
<dbReference type="AlphaFoldDB" id="A0A7S4CZ65"/>
<dbReference type="InterPro" id="IPR029063">
    <property type="entry name" value="SAM-dependent_MTases_sf"/>
</dbReference>
<dbReference type="PROSITE" id="PS51257">
    <property type="entry name" value="PROKAR_LIPOPROTEIN"/>
    <property type="match status" value="1"/>
</dbReference>
<dbReference type="SUPFAM" id="SSF53335">
    <property type="entry name" value="S-adenosyl-L-methionine-dependent methyltransferases"/>
    <property type="match status" value="1"/>
</dbReference>
<dbReference type="EMBL" id="HBJA01062467">
    <property type="protein sequence ID" value="CAE0810952.1"/>
    <property type="molecule type" value="Transcribed_RNA"/>
</dbReference>
<reference evidence="2" key="1">
    <citation type="submission" date="2021-01" db="EMBL/GenBank/DDBJ databases">
        <authorList>
            <person name="Corre E."/>
            <person name="Pelletier E."/>
            <person name="Niang G."/>
            <person name="Scheremetjew M."/>
            <person name="Finn R."/>
            <person name="Kale V."/>
            <person name="Holt S."/>
            <person name="Cochrane G."/>
            <person name="Meng A."/>
            <person name="Brown T."/>
            <person name="Cohen L."/>
        </authorList>
    </citation>
    <scope>NUCLEOTIDE SEQUENCE</scope>
    <source>
        <strain evidence="2">CCMP1594</strain>
    </source>
</reference>
<keyword evidence="1" id="KW-0732">Signal</keyword>
<sequence>MRAHLHRVLLLCILLTHVSFGCDPVTQWPSFDVQKFLHSVRTNRYYLPSRRDNLDGPLVSVLLPFRAYGYGMNRHMPRWCRIQRRILRDYNWERSRALTILDYGSNTGFFSLALSYLFPRATVVSLDIHTTDLKPEGFTTNISGTLGTALLHDALRAAVNITNNVMCSTSFATSTFSALREKKLTVDVQLLLSVIHWLGIKDAEAFDRVFCDLLHNAHHTYIEFPISRKRGIGLGLGSEYVKKWMARDETPPKLMEVAAKKCGIRIKIVDLNMPFWKRVFYRVTNLDYHKMRGEHSCSRMYDEVFQCKASPSSNFTTCDNLALHTASDPDSAPRRNGYALWSEFTNGRYYTPHPPLDYSYATRKLGYSTFALPPESVDGVWHVPPAVLIKCDANQSSAPAPAPSAAAADD</sequence>
<feature type="signal peptide" evidence="1">
    <location>
        <begin position="1"/>
        <end position="21"/>
    </location>
</feature>
<organism evidence="2">
    <name type="scientific">Eutreptiella gymnastica</name>
    <dbReference type="NCBI Taxonomy" id="73025"/>
    <lineage>
        <taxon>Eukaryota</taxon>
        <taxon>Discoba</taxon>
        <taxon>Euglenozoa</taxon>
        <taxon>Euglenida</taxon>
        <taxon>Spirocuta</taxon>
        <taxon>Euglenophyceae</taxon>
        <taxon>Eutreptiales</taxon>
        <taxon>Eutreptiaceae</taxon>
        <taxon>Eutreptiella</taxon>
    </lineage>
</organism>
<dbReference type="Gene3D" id="3.40.50.150">
    <property type="entry name" value="Vaccinia Virus protein VP39"/>
    <property type="match status" value="1"/>
</dbReference>
<evidence type="ECO:0008006" key="3">
    <source>
        <dbReference type="Google" id="ProtNLM"/>
    </source>
</evidence>
<proteinExistence type="predicted"/>
<evidence type="ECO:0000256" key="1">
    <source>
        <dbReference type="SAM" id="SignalP"/>
    </source>
</evidence>